<reference evidence="4 5" key="1">
    <citation type="submission" date="2019-12" db="EMBL/GenBank/DDBJ databases">
        <authorList>
            <person name="Huq M.A."/>
        </authorList>
    </citation>
    <scope>NUCLEOTIDE SEQUENCE [LARGE SCALE GENOMIC DNA]</scope>
    <source>
        <strain evidence="4 5">MAH-25</strain>
    </source>
</reference>
<dbReference type="Gene3D" id="2.40.128.580">
    <property type="entry name" value="GXWXG domain"/>
    <property type="match status" value="1"/>
</dbReference>
<protein>
    <submittedName>
        <fullName evidence="4">DUF4334 domain-containing protein</fullName>
    </submittedName>
</protein>
<name>A0A6N8IUA0_9BURK</name>
<proteinExistence type="predicted"/>
<evidence type="ECO:0000259" key="3">
    <source>
        <dbReference type="Pfam" id="PF14232"/>
    </source>
</evidence>
<dbReference type="EMBL" id="WSEL01000006">
    <property type="protein sequence ID" value="MVQ30511.1"/>
    <property type="molecule type" value="Genomic_DNA"/>
</dbReference>
<evidence type="ECO:0000259" key="2">
    <source>
        <dbReference type="Pfam" id="PF14231"/>
    </source>
</evidence>
<organism evidence="4 5">
    <name type="scientific">Ramlibacter pinisoli</name>
    <dbReference type="NCBI Taxonomy" id="2682844"/>
    <lineage>
        <taxon>Bacteria</taxon>
        <taxon>Pseudomonadati</taxon>
        <taxon>Pseudomonadota</taxon>
        <taxon>Betaproteobacteria</taxon>
        <taxon>Burkholderiales</taxon>
        <taxon>Comamonadaceae</taxon>
        <taxon>Ramlibacter</taxon>
    </lineage>
</organism>
<dbReference type="Pfam" id="PF14231">
    <property type="entry name" value="GXWXG"/>
    <property type="match status" value="1"/>
</dbReference>
<accession>A0A6N8IUA0</accession>
<feature type="domain" description="GXWXG" evidence="2">
    <location>
        <begin position="21"/>
        <end position="79"/>
    </location>
</feature>
<keyword evidence="5" id="KW-1185">Reference proteome</keyword>
<feature type="compositionally biased region" description="Gly residues" evidence="1">
    <location>
        <begin position="187"/>
        <end position="197"/>
    </location>
</feature>
<sequence length="211" mass="22600">MSASFEAALAAGRASAAEALALFDALGPVATTDLRGGWAGRGFPTGHPLDGVLAAWHWHGKRFESDDAVDPLVMRTRAGALLPIDPTWARPLLPLWMHWRWLASPAAARLAWPLLPLLATGRPRARLRMLEHRGCRTAAMLYDTLPVRDVFRRVDADTVLGAMELRGQPQPLFFVLRREAQACDPAGGGAGLSGGGAARRRAAGDRADAGT</sequence>
<feature type="compositionally biased region" description="Basic and acidic residues" evidence="1">
    <location>
        <begin position="202"/>
        <end position="211"/>
    </location>
</feature>
<dbReference type="InterPro" id="IPR025568">
    <property type="entry name" value="DUF4334"/>
</dbReference>
<comment type="caution">
    <text evidence="4">The sequence shown here is derived from an EMBL/GenBank/DDBJ whole genome shotgun (WGS) entry which is preliminary data.</text>
</comment>
<dbReference type="RefSeq" id="WP_181654064.1">
    <property type="nucleotide sequence ID" value="NZ_WSEL01000006.1"/>
</dbReference>
<gene>
    <name evidence="4" type="ORF">GON04_13700</name>
</gene>
<dbReference type="AlphaFoldDB" id="A0A6N8IUA0"/>
<evidence type="ECO:0000313" key="5">
    <source>
        <dbReference type="Proteomes" id="UP000469385"/>
    </source>
</evidence>
<evidence type="ECO:0000313" key="4">
    <source>
        <dbReference type="EMBL" id="MVQ30511.1"/>
    </source>
</evidence>
<dbReference type="Proteomes" id="UP000469385">
    <property type="component" value="Unassembled WGS sequence"/>
</dbReference>
<dbReference type="Pfam" id="PF14232">
    <property type="entry name" value="DUF4334"/>
    <property type="match status" value="1"/>
</dbReference>
<feature type="domain" description="DUF4334" evidence="3">
    <location>
        <begin position="123"/>
        <end position="178"/>
    </location>
</feature>
<evidence type="ECO:0000256" key="1">
    <source>
        <dbReference type="SAM" id="MobiDB-lite"/>
    </source>
</evidence>
<feature type="region of interest" description="Disordered" evidence="1">
    <location>
        <begin position="187"/>
        <end position="211"/>
    </location>
</feature>
<dbReference type="InterPro" id="IPR025951">
    <property type="entry name" value="GXWXG_dom"/>
</dbReference>